<reference evidence="2 3" key="1">
    <citation type="submission" date="2018-09" db="EMBL/GenBank/DDBJ databases">
        <title>Characterization of the phylogenetic diversity of five novel species belonging to the genus Bifidobacterium.</title>
        <authorList>
            <person name="Lugli G.A."/>
            <person name="Duranti S."/>
            <person name="Milani C."/>
        </authorList>
    </citation>
    <scope>NUCLEOTIDE SEQUENCE [LARGE SCALE GENOMIC DNA]</scope>
    <source>
        <strain evidence="2 3">2028B</strain>
    </source>
</reference>
<feature type="transmembrane region" description="Helical" evidence="1">
    <location>
        <begin position="16"/>
        <end position="35"/>
    </location>
</feature>
<keyword evidence="1" id="KW-1133">Transmembrane helix</keyword>
<feature type="transmembrane region" description="Helical" evidence="1">
    <location>
        <begin position="115"/>
        <end position="137"/>
    </location>
</feature>
<dbReference type="EMBL" id="QXGJ01000001">
    <property type="protein sequence ID" value="RSX52382.1"/>
    <property type="molecule type" value="Genomic_DNA"/>
</dbReference>
<dbReference type="RefSeq" id="WP_240541521.1">
    <property type="nucleotide sequence ID" value="NZ_JAFEJY010000001.1"/>
</dbReference>
<dbReference type="Proteomes" id="UP000288607">
    <property type="component" value="Unassembled WGS sequence"/>
</dbReference>
<feature type="transmembrane region" description="Helical" evidence="1">
    <location>
        <begin position="144"/>
        <end position="165"/>
    </location>
</feature>
<comment type="caution">
    <text evidence="2">The sequence shown here is derived from an EMBL/GenBank/DDBJ whole genome shotgun (WGS) entry which is preliminary data.</text>
</comment>
<evidence type="ECO:0000313" key="2">
    <source>
        <dbReference type="EMBL" id="RSX52382.1"/>
    </source>
</evidence>
<feature type="transmembrane region" description="Helical" evidence="1">
    <location>
        <begin position="47"/>
        <end position="66"/>
    </location>
</feature>
<name>A0A430FHY6_9BIFI</name>
<protein>
    <submittedName>
        <fullName evidence="2">Cytochrome C oxidase subunit IV</fullName>
    </submittedName>
</protein>
<feature type="transmembrane region" description="Helical" evidence="1">
    <location>
        <begin position="87"/>
        <end position="109"/>
    </location>
</feature>
<accession>A0A430FHY6</accession>
<keyword evidence="1" id="KW-0472">Membrane</keyword>
<proteinExistence type="predicted"/>
<organism evidence="2 3">
    <name type="scientific">Bifidobacterium callimiconis</name>
    <dbReference type="NCBI Taxonomy" id="2306973"/>
    <lineage>
        <taxon>Bacteria</taxon>
        <taxon>Bacillati</taxon>
        <taxon>Actinomycetota</taxon>
        <taxon>Actinomycetes</taxon>
        <taxon>Bifidobacteriales</taxon>
        <taxon>Bifidobacteriaceae</taxon>
        <taxon>Bifidobacterium</taxon>
    </lineage>
</organism>
<feature type="transmembrane region" description="Helical" evidence="1">
    <location>
        <begin position="185"/>
        <end position="206"/>
    </location>
</feature>
<gene>
    <name evidence="2" type="ORF">D2E23_0110</name>
</gene>
<keyword evidence="1" id="KW-0812">Transmembrane</keyword>
<evidence type="ECO:0000313" key="3">
    <source>
        <dbReference type="Proteomes" id="UP000288607"/>
    </source>
</evidence>
<evidence type="ECO:0000256" key="1">
    <source>
        <dbReference type="SAM" id="Phobius"/>
    </source>
</evidence>
<keyword evidence="3" id="KW-1185">Reference proteome</keyword>
<sequence>MKSEMKSLFRIEHVALIRWSTLAFMAVLFLPLFFLRYGNMGAVVQSAMVMALPIAAAGLVFSHARVPGSYRSFSIHDRLLLRFSLKSLSLGVAVNVCLTLIYGFAVGFVVNERPLSSHTVLMLAFTAVVLSLACFVLRVWTSPLVSWNVVAFFIVAGLTVSSGMFENAPILHAVIPTTWMLSGAGFAGYVIPVGIAVAAISAWLLLKAVKRV</sequence>
<dbReference type="AlphaFoldDB" id="A0A430FHY6"/>